<dbReference type="EMBL" id="QPFP01000018">
    <property type="protein sequence ID" value="TEB31627.1"/>
    <property type="molecule type" value="Genomic_DNA"/>
</dbReference>
<sequence length="208" mass="22962">MSTIAQPQPTTPIVQRPFDQGQRQAILETLEELHNRLCETPTQSTPKKRFPSYNLFVEPDAAGGLDVRASPKKDFRSDACNCLLFVGSNPVELGSDRSMTFAVAHNGQIGGRLCFPAATLRKIATPTNFVNAPVALNHIDDTQIIQLLHISVQEGRALSVHPRRFEGPLPSDNPLLQVGDLILEVVYDDRRGGVLCTLEDRIIERDVV</sequence>
<dbReference type="AlphaFoldDB" id="A0A4Y7TBS7"/>
<reference evidence="1 2" key="1">
    <citation type="journal article" date="2019" name="Nat. Ecol. Evol.">
        <title>Megaphylogeny resolves global patterns of mushroom evolution.</title>
        <authorList>
            <person name="Varga T."/>
            <person name="Krizsan K."/>
            <person name="Foldi C."/>
            <person name="Dima B."/>
            <person name="Sanchez-Garcia M."/>
            <person name="Sanchez-Ramirez S."/>
            <person name="Szollosi G.J."/>
            <person name="Szarkandi J.G."/>
            <person name="Papp V."/>
            <person name="Albert L."/>
            <person name="Andreopoulos W."/>
            <person name="Angelini C."/>
            <person name="Antonin V."/>
            <person name="Barry K.W."/>
            <person name="Bougher N.L."/>
            <person name="Buchanan P."/>
            <person name="Buyck B."/>
            <person name="Bense V."/>
            <person name="Catcheside P."/>
            <person name="Chovatia M."/>
            <person name="Cooper J."/>
            <person name="Damon W."/>
            <person name="Desjardin D."/>
            <person name="Finy P."/>
            <person name="Geml J."/>
            <person name="Haridas S."/>
            <person name="Hughes K."/>
            <person name="Justo A."/>
            <person name="Karasinski D."/>
            <person name="Kautmanova I."/>
            <person name="Kiss B."/>
            <person name="Kocsube S."/>
            <person name="Kotiranta H."/>
            <person name="LaButti K.M."/>
            <person name="Lechner B.E."/>
            <person name="Liimatainen K."/>
            <person name="Lipzen A."/>
            <person name="Lukacs Z."/>
            <person name="Mihaltcheva S."/>
            <person name="Morgado L.N."/>
            <person name="Niskanen T."/>
            <person name="Noordeloos M.E."/>
            <person name="Ohm R.A."/>
            <person name="Ortiz-Santana B."/>
            <person name="Ovrebo C."/>
            <person name="Racz N."/>
            <person name="Riley R."/>
            <person name="Savchenko A."/>
            <person name="Shiryaev A."/>
            <person name="Soop K."/>
            <person name="Spirin V."/>
            <person name="Szebenyi C."/>
            <person name="Tomsovsky M."/>
            <person name="Tulloss R.E."/>
            <person name="Uehling J."/>
            <person name="Grigoriev I.V."/>
            <person name="Vagvolgyi C."/>
            <person name="Papp T."/>
            <person name="Martin F.M."/>
            <person name="Miettinen O."/>
            <person name="Hibbett D.S."/>
            <person name="Nagy L.G."/>
        </authorList>
    </citation>
    <scope>NUCLEOTIDE SEQUENCE [LARGE SCALE GENOMIC DNA]</scope>
    <source>
        <strain evidence="1 2">FP101781</strain>
    </source>
</reference>
<keyword evidence="2" id="KW-1185">Reference proteome</keyword>
<evidence type="ECO:0000313" key="1">
    <source>
        <dbReference type="EMBL" id="TEB31627.1"/>
    </source>
</evidence>
<dbReference type="Proteomes" id="UP000298030">
    <property type="component" value="Unassembled WGS sequence"/>
</dbReference>
<accession>A0A4Y7TBS7</accession>
<proteinExistence type="predicted"/>
<comment type="caution">
    <text evidence="1">The sequence shown here is derived from an EMBL/GenBank/DDBJ whole genome shotgun (WGS) entry which is preliminary data.</text>
</comment>
<name>A0A4Y7TBS7_COPMI</name>
<protein>
    <submittedName>
        <fullName evidence="1">Uncharacterized protein</fullName>
    </submittedName>
</protein>
<evidence type="ECO:0000313" key="2">
    <source>
        <dbReference type="Proteomes" id="UP000298030"/>
    </source>
</evidence>
<organism evidence="1 2">
    <name type="scientific">Coprinellus micaceus</name>
    <name type="common">Glistening ink-cap mushroom</name>
    <name type="synonym">Coprinus micaceus</name>
    <dbReference type="NCBI Taxonomy" id="71717"/>
    <lineage>
        <taxon>Eukaryota</taxon>
        <taxon>Fungi</taxon>
        <taxon>Dikarya</taxon>
        <taxon>Basidiomycota</taxon>
        <taxon>Agaricomycotina</taxon>
        <taxon>Agaricomycetes</taxon>
        <taxon>Agaricomycetidae</taxon>
        <taxon>Agaricales</taxon>
        <taxon>Agaricineae</taxon>
        <taxon>Psathyrellaceae</taxon>
        <taxon>Coprinellus</taxon>
    </lineage>
</organism>
<gene>
    <name evidence="1" type="ORF">FA13DRAFT_1732475</name>
</gene>